<feature type="signal peptide" evidence="2">
    <location>
        <begin position="1"/>
        <end position="23"/>
    </location>
</feature>
<reference evidence="4" key="1">
    <citation type="submission" date="2017-01" db="EMBL/GenBank/DDBJ databases">
        <authorList>
            <person name="Varghese N."/>
            <person name="Submissions S."/>
        </authorList>
    </citation>
    <scope>NUCLEOTIDE SEQUENCE [LARGE SCALE GENOMIC DNA]</scope>
    <source>
        <strain evidence="4">DM9</strain>
    </source>
</reference>
<evidence type="ECO:0000313" key="4">
    <source>
        <dbReference type="Proteomes" id="UP000185924"/>
    </source>
</evidence>
<evidence type="ECO:0000256" key="2">
    <source>
        <dbReference type="SAM" id="SignalP"/>
    </source>
</evidence>
<dbReference type="PROSITE" id="PS50005">
    <property type="entry name" value="TPR"/>
    <property type="match status" value="2"/>
</dbReference>
<dbReference type="Gene3D" id="1.25.40.10">
    <property type="entry name" value="Tetratricopeptide repeat domain"/>
    <property type="match status" value="2"/>
</dbReference>
<dbReference type="STRING" id="1077936.SAMN05421545_3579"/>
<dbReference type="OrthoDB" id="1489296at2"/>
<keyword evidence="2" id="KW-0732">Signal</keyword>
<dbReference type="Proteomes" id="UP000185924">
    <property type="component" value="Unassembled WGS sequence"/>
</dbReference>
<dbReference type="RefSeq" id="WP_076423094.1">
    <property type="nucleotide sequence ID" value="NZ_FTNM01000006.1"/>
</dbReference>
<keyword evidence="4" id="KW-1185">Reference proteome</keyword>
<dbReference type="Pfam" id="PF13414">
    <property type="entry name" value="TPR_11"/>
    <property type="match status" value="1"/>
</dbReference>
<gene>
    <name evidence="3" type="ORF">SAMN05421545_3579</name>
</gene>
<keyword evidence="1" id="KW-0802">TPR repeat</keyword>
<dbReference type="EMBL" id="FTNM01000006">
    <property type="protein sequence ID" value="SIR42593.1"/>
    <property type="molecule type" value="Genomic_DNA"/>
</dbReference>
<name>A0A1N7AUB2_9BACT</name>
<feature type="repeat" description="TPR" evidence="1">
    <location>
        <begin position="436"/>
        <end position="469"/>
    </location>
</feature>
<dbReference type="InterPro" id="IPR019734">
    <property type="entry name" value="TPR_rpt"/>
</dbReference>
<feature type="chain" id="PRO_5013383293" evidence="2">
    <location>
        <begin position="24"/>
        <end position="595"/>
    </location>
</feature>
<dbReference type="SMART" id="SM00028">
    <property type="entry name" value="TPR"/>
    <property type="match status" value="3"/>
</dbReference>
<dbReference type="AlphaFoldDB" id="A0A1N7AUB2"/>
<dbReference type="InterPro" id="IPR011990">
    <property type="entry name" value="TPR-like_helical_dom_sf"/>
</dbReference>
<feature type="repeat" description="TPR" evidence="1">
    <location>
        <begin position="503"/>
        <end position="536"/>
    </location>
</feature>
<evidence type="ECO:0000313" key="3">
    <source>
        <dbReference type="EMBL" id="SIR42593.1"/>
    </source>
</evidence>
<evidence type="ECO:0000256" key="1">
    <source>
        <dbReference type="PROSITE-ProRule" id="PRU00339"/>
    </source>
</evidence>
<protein>
    <submittedName>
        <fullName evidence="3">TPR repeat-containing protein</fullName>
    </submittedName>
</protein>
<accession>A0A1N7AUB2</accession>
<proteinExistence type="predicted"/>
<dbReference type="SUPFAM" id="SSF48452">
    <property type="entry name" value="TPR-like"/>
    <property type="match status" value="1"/>
</dbReference>
<sequence>MKHNKKNAALFLPLAVVMLTANTGCTLQRMVKQAQKQEIEVTPNPLVANGEEVVFELKATLPEKMLKNNQDYRYKIDVVYEAAGQQREHLGALNFDIGNYLYENRRPTITQEFAFPYAPHKNKGRLLVQGTAIDKRKRDRVAYTREEQVATGLNTTALLMVRSNDYTYVPDNYKTMAEGPASIMFYFDENQFATKNYLGENLPLLDQYAMDTVKQQTIKVIGSQAPNEKGTDLAQKRAKALADYYRSKVSLLDYSGKKVEISTETEPTDWATLLERVNKSALPKAQKQEIATILQGTGSDKQKADALQQSAAFDYVRKYIYPTMRFARVEVDYNRARKSDYELYLLARRIADESASADVLTADELQYAATLTPLLAERRKLYEAAVKTTDKWPAYYNLGVVYTEMARKEYRTKAREALLDKAIHNLNFAGFRNPTAEVNYALASAYHLRGEREKALQIYDYAIKMGGEQELLHRIFTDKAALEMEMGLYDEAIRSLTYSGDDYQTNMNLGLSYLLKENYEGARDYYEKALELKQDDPLAHYSLAIVGARQQNEGMVRIHLRRAIQKDRSYMERAFDDPEFAAYHGKQAFREAMIR</sequence>
<organism evidence="3 4">
    <name type="scientific">Pontibacter lucknowensis</name>
    <dbReference type="NCBI Taxonomy" id="1077936"/>
    <lineage>
        <taxon>Bacteria</taxon>
        <taxon>Pseudomonadati</taxon>
        <taxon>Bacteroidota</taxon>
        <taxon>Cytophagia</taxon>
        <taxon>Cytophagales</taxon>
        <taxon>Hymenobacteraceae</taxon>
        <taxon>Pontibacter</taxon>
    </lineage>
</organism>